<name>A0A7Y0ACA6_9BACT</name>
<gene>
    <name evidence="1" type="ORF">HHL22_05830</name>
</gene>
<protein>
    <submittedName>
        <fullName evidence="1">Uncharacterized protein</fullName>
    </submittedName>
</protein>
<dbReference type="AlphaFoldDB" id="A0A7Y0ACA6"/>
<dbReference type="Proteomes" id="UP000559626">
    <property type="component" value="Unassembled WGS sequence"/>
</dbReference>
<dbReference type="EMBL" id="JABBGH010000001">
    <property type="protein sequence ID" value="NML64721.1"/>
    <property type="molecule type" value="Genomic_DNA"/>
</dbReference>
<proteinExistence type="predicted"/>
<keyword evidence="2" id="KW-1185">Reference proteome</keyword>
<evidence type="ECO:0000313" key="1">
    <source>
        <dbReference type="EMBL" id="NML64721.1"/>
    </source>
</evidence>
<comment type="caution">
    <text evidence="1">The sequence shown here is derived from an EMBL/GenBank/DDBJ whole genome shotgun (WGS) entry which is preliminary data.</text>
</comment>
<organism evidence="1 2">
    <name type="scientific">Hymenobacter polaris</name>
    <dbReference type="NCBI Taxonomy" id="2682546"/>
    <lineage>
        <taxon>Bacteria</taxon>
        <taxon>Pseudomonadati</taxon>
        <taxon>Bacteroidota</taxon>
        <taxon>Cytophagia</taxon>
        <taxon>Cytophagales</taxon>
        <taxon>Hymenobacteraceae</taxon>
        <taxon>Hymenobacter</taxon>
    </lineage>
</organism>
<reference evidence="1 2" key="1">
    <citation type="submission" date="2020-04" db="EMBL/GenBank/DDBJ databases">
        <title>Hymenobacter polaris sp. nov., isolated from Arctic soil.</title>
        <authorList>
            <person name="Dahal R.H."/>
        </authorList>
    </citation>
    <scope>NUCLEOTIDE SEQUENCE [LARGE SCALE GENOMIC DNA]</scope>
    <source>
        <strain evidence="1 2">RP-2-7</strain>
    </source>
</reference>
<evidence type="ECO:0000313" key="2">
    <source>
        <dbReference type="Proteomes" id="UP000559626"/>
    </source>
</evidence>
<sequence length="171" mass="18545">MKKFQLPPQVLGAVRHTGHRASQTGRWVSHLALRALDAVQEVLRAEVESGHVRLVADFLADKALPAAKALLLERMTARLLLRLGLRGTLLTNVAGWVLPFVLEKLFQAARASGLLARLEANPTVAEGLLRLEELRQRAARLIFPDGASGAEVLADEEANTPLALPGEIQSN</sequence>
<dbReference type="RefSeq" id="WP_169530003.1">
    <property type="nucleotide sequence ID" value="NZ_JABBGH010000001.1"/>
</dbReference>
<accession>A0A7Y0ACA6</accession>